<keyword evidence="2" id="KW-1185">Reference proteome</keyword>
<proteinExistence type="predicted"/>
<dbReference type="Proteomes" id="UP001167796">
    <property type="component" value="Unassembled WGS sequence"/>
</dbReference>
<sequence length="110" mass="12870">MKSHERISEEGFLRLSPDEQMIVLIRLAEKEDADLDDFKLYQSAIISGTDKDVKFTALKRIHLFKRHADLLPMMNRLRQQESSKDLEPYFSIALSRLGVISLNEFQNIFK</sequence>
<reference evidence="1" key="1">
    <citation type="submission" date="2023-07" db="EMBL/GenBank/DDBJ databases">
        <authorList>
            <person name="Kim M.K."/>
        </authorList>
    </citation>
    <scope>NUCLEOTIDE SEQUENCE</scope>
    <source>
        <strain evidence="1">M29</strain>
    </source>
</reference>
<gene>
    <name evidence="1" type="ORF">Q5H92_17820</name>
</gene>
<organism evidence="1 2">
    <name type="scientific">Hymenobacter mellowenesis</name>
    <dbReference type="NCBI Taxonomy" id="3063995"/>
    <lineage>
        <taxon>Bacteria</taxon>
        <taxon>Pseudomonadati</taxon>
        <taxon>Bacteroidota</taxon>
        <taxon>Cytophagia</taxon>
        <taxon>Cytophagales</taxon>
        <taxon>Hymenobacteraceae</taxon>
        <taxon>Hymenobacter</taxon>
    </lineage>
</organism>
<name>A0ABT9AEG8_9BACT</name>
<dbReference type="EMBL" id="JAUQSX010000009">
    <property type="protein sequence ID" value="MDO7848230.1"/>
    <property type="molecule type" value="Genomic_DNA"/>
</dbReference>
<accession>A0ABT9AEG8</accession>
<protein>
    <recommendedName>
        <fullName evidence="3">HEAT repeat domain-containing protein</fullName>
    </recommendedName>
</protein>
<comment type="caution">
    <text evidence="1">The sequence shown here is derived from an EMBL/GenBank/DDBJ whole genome shotgun (WGS) entry which is preliminary data.</text>
</comment>
<evidence type="ECO:0000313" key="1">
    <source>
        <dbReference type="EMBL" id="MDO7848230.1"/>
    </source>
</evidence>
<evidence type="ECO:0008006" key="3">
    <source>
        <dbReference type="Google" id="ProtNLM"/>
    </source>
</evidence>
<evidence type="ECO:0000313" key="2">
    <source>
        <dbReference type="Proteomes" id="UP001167796"/>
    </source>
</evidence>
<dbReference type="RefSeq" id="WP_305012909.1">
    <property type="nucleotide sequence ID" value="NZ_JAUQSX010000009.1"/>
</dbReference>